<feature type="compositionally biased region" description="Basic residues" evidence="1">
    <location>
        <begin position="43"/>
        <end position="52"/>
    </location>
</feature>
<dbReference type="Proteomes" id="UP000261680">
    <property type="component" value="Unplaced"/>
</dbReference>
<gene>
    <name evidence="3" type="primary">LOC103660783</name>
</gene>
<evidence type="ECO:0000313" key="2">
    <source>
        <dbReference type="Proteomes" id="UP000261680"/>
    </source>
</evidence>
<reference evidence="3" key="1">
    <citation type="submission" date="2025-08" db="UniProtKB">
        <authorList>
            <consortium name="RefSeq"/>
        </authorList>
    </citation>
    <scope>IDENTIFICATION</scope>
    <source>
        <tissue evidence="3">Whole blood</tissue>
    </source>
</reference>
<feature type="region of interest" description="Disordered" evidence="1">
    <location>
        <begin position="1"/>
        <end position="139"/>
    </location>
</feature>
<name>A0A8M1FJ66_URSMA</name>
<feature type="compositionally biased region" description="Basic and acidic residues" evidence="1">
    <location>
        <begin position="95"/>
        <end position="128"/>
    </location>
</feature>
<keyword evidence="2" id="KW-1185">Reference proteome</keyword>
<dbReference type="KEGG" id="umr:103660783"/>
<proteinExistence type="predicted"/>
<accession>A0A8M1FJ66</accession>
<evidence type="ECO:0000256" key="1">
    <source>
        <dbReference type="SAM" id="MobiDB-lite"/>
    </source>
</evidence>
<protein>
    <submittedName>
        <fullName evidence="3">Uncharacterized protein LOC103660783</fullName>
    </submittedName>
</protein>
<dbReference type="AlphaFoldDB" id="A0A8M1FJ66"/>
<dbReference type="RefSeq" id="XP_040483433.1">
    <property type="nucleotide sequence ID" value="XM_040627499.1"/>
</dbReference>
<evidence type="ECO:0000313" key="3">
    <source>
        <dbReference type="RefSeq" id="XP_040483433.1"/>
    </source>
</evidence>
<organism evidence="2 3">
    <name type="scientific">Ursus maritimus</name>
    <name type="common">Polar bear</name>
    <name type="synonym">Thalarctos maritimus</name>
    <dbReference type="NCBI Taxonomy" id="29073"/>
    <lineage>
        <taxon>Eukaryota</taxon>
        <taxon>Metazoa</taxon>
        <taxon>Chordata</taxon>
        <taxon>Craniata</taxon>
        <taxon>Vertebrata</taxon>
        <taxon>Euteleostomi</taxon>
        <taxon>Mammalia</taxon>
        <taxon>Eutheria</taxon>
        <taxon>Laurasiatheria</taxon>
        <taxon>Carnivora</taxon>
        <taxon>Caniformia</taxon>
        <taxon>Ursidae</taxon>
        <taxon>Ursus</taxon>
    </lineage>
</organism>
<dbReference type="GeneID" id="103660783"/>
<sequence length="219" mass="23381">MAGRKSTQVLRRECRGQRTPLWGRSHQLSGRTDEKSGPGTGTHLRRGRSGRRQRGESKGHNCGVGRPGSEVTGTERARRGKAVGGQCPRYPEGTKGSDRGPRTRDGAHGRGCRDGAERERSPAGRERPQTALTQQARPYLEMRQHSQRLARTALSRTAAACALPLPFRALPLAEPPRPGGGACAVWPRGAGDASCAGAMPVASETARCFRAAMTPGSQV</sequence>